<evidence type="ECO:0000313" key="2">
    <source>
        <dbReference type="Proteomes" id="UP001597299"/>
    </source>
</evidence>
<dbReference type="RefSeq" id="WP_213354062.1">
    <property type="nucleotide sequence ID" value="NZ_JAHBGB010000037.1"/>
</dbReference>
<protein>
    <submittedName>
        <fullName evidence="1">Helix-turn-helix domain-containing protein</fullName>
    </submittedName>
</protein>
<dbReference type="CDD" id="cd00093">
    <property type="entry name" value="HTH_XRE"/>
    <property type="match status" value="1"/>
</dbReference>
<dbReference type="EMBL" id="JBHUHD010000001">
    <property type="protein sequence ID" value="MFD2142373.1"/>
    <property type="molecule type" value="Genomic_DNA"/>
</dbReference>
<gene>
    <name evidence="1" type="ORF">ACFSNC_18355</name>
</gene>
<keyword evidence="2" id="KW-1185">Reference proteome</keyword>
<sequence>MSGVLTAAGRLKRARINAGYRTAAKAIRAFGWVGSTYYGHENGDRGMDVADAKKYAEAYGVHWVTLLEGEAPTVAHPKQLIRIIARLTEWIDAEVGAELPLEYEDDIALCRALAGEVRG</sequence>
<name>A0ABW4Z1W2_9HYPH</name>
<dbReference type="InterPro" id="IPR001387">
    <property type="entry name" value="Cro/C1-type_HTH"/>
</dbReference>
<dbReference type="Proteomes" id="UP001597299">
    <property type="component" value="Unassembled WGS sequence"/>
</dbReference>
<reference evidence="2" key="1">
    <citation type="journal article" date="2019" name="Int. J. Syst. Evol. Microbiol.">
        <title>The Global Catalogue of Microorganisms (GCM) 10K type strain sequencing project: providing services to taxonomists for standard genome sequencing and annotation.</title>
        <authorList>
            <consortium name="The Broad Institute Genomics Platform"/>
            <consortium name="The Broad Institute Genome Sequencing Center for Infectious Disease"/>
            <person name="Wu L."/>
            <person name="Ma J."/>
        </authorList>
    </citation>
    <scope>NUCLEOTIDE SEQUENCE [LARGE SCALE GENOMIC DNA]</scope>
    <source>
        <strain evidence="2">CCM 7435</strain>
    </source>
</reference>
<proteinExistence type="predicted"/>
<organism evidence="1 2">
    <name type="scientific">Ancylobacter oerskovii</name>
    <dbReference type="NCBI Taxonomy" id="459519"/>
    <lineage>
        <taxon>Bacteria</taxon>
        <taxon>Pseudomonadati</taxon>
        <taxon>Pseudomonadota</taxon>
        <taxon>Alphaproteobacteria</taxon>
        <taxon>Hyphomicrobiales</taxon>
        <taxon>Xanthobacteraceae</taxon>
        <taxon>Ancylobacter</taxon>
    </lineage>
</organism>
<accession>A0ABW4Z1W2</accession>
<comment type="caution">
    <text evidence="1">The sequence shown here is derived from an EMBL/GenBank/DDBJ whole genome shotgun (WGS) entry which is preliminary data.</text>
</comment>
<evidence type="ECO:0000313" key="1">
    <source>
        <dbReference type="EMBL" id="MFD2142373.1"/>
    </source>
</evidence>